<protein>
    <submittedName>
        <fullName evidence="1">Uncharacterized protein</fullName>
    </submittedName>
</protein>
<reference evidence="1 2" key="1">
    <citation type="journal article" date="2017" name="Poromechanics V (2013)">
        <title>Genomic Characterization of the Arsenic-Tolerant Actinobacterium, &lt;i&gt;Rhodococcus erythropolis&lt;/i&gt; S43.</title>
        <authorList>
            <person name="Retamal-Morales G."/>
            <person name="Mehnert M."/>
            <person name="Schwabe R."/>
            <person name="Tischler D."/>
            <person name="Schloemann M."/>
            <person name="Levican G.J."/>
        </authorList>
    </citation>
    <scope>NUCLEOTIDE SEQUENCE [LARGE SCALE GENOMIC DNA]</scope>
    <source>
        <strain evidence="1 2">S43</strain>
    </source>
</reference>
<dbReference type="EMBL" id="MRBO01000398">
    <property type="protein sequence ID" value="KAB2584818.1"/>
    <property type="molecule type" value="Genomic_DNA"/>
</dbReference>
<comment type="caution">
    <text evidence="1">The sequence shown here is derived from an EMBL/GenBank/DDBJ whole genome shotgun (WGS) entry which is preliminary data.</text>
</comment>
<organism evidence="1 2">
    <name type="scientific">Rhodococcus erythropolis</name>
    <name type="common">Arthrobacter picolinophilus</name>
    <dbReference type="NCBI Taxonomy" id="1833"/>
    <lineage>
        <taxon>Bacteria</taxon>
        <taxon>Bacillati</taxon>
        <taxon>Actinomycetota</taxon>
        <taxon>Actinomycetes</taxon>
        <taxon>Mycobacteriales</taxon>
        <taxon>Nocardiaceae</taxon>
        <taxon>Rhodococcus</taxon>
        <taxon>Rhodococcus erythropolis group</taxon>
    </lineage>
</organism>
<dbReference type="RefSeq" id="WP_151531372.1">
    <property type="nucleotide sequence ID" value="NZ_JBNQFS010000001.1"/>
</dbReference>
<dbReference type="AlphaFoldDB" id="A0A5N5E320"/>
<evidence type="ECO:0000313" key="1">
    <source>
        <dbReference type="EMBL" id="KAB2584818.1"/>
    </source>
</evidence>
<evidence type="ECO:0000313" key="2">
    <source>
        <dbReference type="Proteomes" id="UP000325576"/>
    </source>
</evidence>
<proteinExistence type="predicted"/>
<dbReference type="Proteomes" id="UP000325576">
    <property type="component" value="Unassembled WGS sequence"/>
</dbReference>
<name>A0A5N5E320_RHOER</name>
<gene>
    <name evidence="1" type="ORF">BS297_13415</name>
</gene>
<accession>A0A5N5E320</accession>
<sequence length="147" mass="14090">MPAPAQVIVEALPTQPTVLTEVAAPPTLVVALPGSPVSRVDGAQVPVIPVFVYAAFGGTTTPAVTFKPSAKLAAEATGLGSLTFATKPAPRATLSLGSEGSATAGVAVGSGGQVVLAAGFGAAVTARTANAVTTATGDLSVTVAIAP</sequence>